<protein>
    <submittedName>
        <fullName evidence="1">Uncharacterized protein</fullName>
    </submittedName>
</protein>
<reference evidence="1 2" key="1">
    <citation type="submission" date="2019-12" db="EMBL/GenBank/DDBJ databases">
        <authorList>
            <person name="Alioto T."/>
            <person name="Alioto T."/>
            <person name="Gomez Garrido J."/>
        </authorList>
    </citation>
    <scope>NUCLEOTIDE SEQUENCE [LARGE SCALE GENOMIC DNA]</scope>
</reference>
<organism evidence="1 2">
    <name type="scientific">Olea europaea subsp. europaea</name>
    <dbReference type="NCBI Taxonomy" id="158383"/>
    <lineage>
        <taxon>Eukaryota</taxon>
        <taxon>Viridiplantae</taxon>
        <taxon>Streptophyta</taxon>
        <taxon>Embryophyta</taxon>
        <taxon>Tracheophyta</taxon>
        <taxon>Spermatophyta</taxon>
        <taxon>Magnoliopsida</taxon>
        <taxon>eudicotyledons</taxon>
        <taxon>Gunneridae</taxon>
        <taxon>Pentapetalae</taxon>
        <taxon>asterids</taxon>
        <taxon>lamiids</taxon>
        <taxon>Lamiales</taxon>
        <taxon>Oleaceae</taxon>
        <taxon>Oleeae</taxon>
        <taxon>Olea</taxon>
    </lineage>
</organism>
<comment type="caution">
    <text evidence="1">The sequence shown here is derived from an EMBL/GenBank/DDBJ whole genome shotgun (WGS) entry which is preliminary data.</text>
</comment>
<gene>
    <name evidence="1" type="ORF">OLEA9_A103747</name>
</gene>
<sequence>MDRECFTDCPASAGGYILLDVSDSENPIQMLDPNDQVDPLAYSLKNSPRSSPHDNDIMLDDVGIGTSQSVLESDMKRGAKRMRLEPVSLEEE</sequence>
<dbReference type="Gramene" id="OE9A103747T1">
    <property type="protein sequence ID" value="OE9A103747C1"/>
    <property type="gene ID" value="OE9A103747"/>
</dbReference>
<name>A0A8S0TJN4_OLEEU</name>
<proteinExistence type="predicted"/>
<dbReference type="EMBL" id="CACTIH010007242">
    <property type="protein sequence ID" value="CAA3004999.1"/>
    <property type="molecule type" value="Genomic_DNA"/>
</dbReference>
<evidence type="ECO:0000313" key="2">
    <source>
        <dbReference type="Proteomes" id="UP000594638"/>
    </source>
</evidence>
<accession>A0A8S0TJN4</accession>
<dbReference type="Proteomes" id="UP000594638">
    <property type="component" value="Unassembled WGS sequence"/>
</dbReference>
<evidence type="ECO:0000313" key="1">
    <source>
        <dbReference type="EMBL" id="CAA3004999.1"/>
    </source>
</evidence>
<dbReference type="AlphaFoldDB" id="A0A8S0TJN4"/>
<keyword evidence="2" id="KW-1185">Reference proteome</keyword>